<dbReference type="FunFam" id="3.40.50.720:FF:000326">
    <property type="entry name" value="NADH-ubiquinone oxidoreductase 39 kD subunit, putative"/>
    <property type="match status" value="1"/>
</dbReference>
<evidence type="ECO:0000313" key="3">
    <source>
        <dbReference type="Proteomes" id="UP000886520"/>
    </source>
</evidence>
<gene>
    <name evidence="2" type="ORF">GOP47_0017774</name>
</gene>
<dbReference type="Proteomes" id="UP000886520">
    <property type="component" value="Chromosome 17"/>
</dbReference>
<dbReference type="EMBL" id="JABFUD020000017">
    <property type="protein sequence ID" value="KAI5067246.1"/>
    <property type="molecule type" value="Genomic_DNA"/>
</dbReference>
<dbReference type="Gene3D" id="3.40.50.720">
    <property type="entry name" value="NAD(P)-binding Rossmann-like Domain"/>
    <property type="match status" value="1"/>
</dbReference>
<dbReference type="GO" id="GO:0005739">
    <property type="term" value="C:mitochondrion"/>
    <property type="evidence" value="ECO:0007669"/>
    <property type="project" value="TreeGrafter"/>
</dbReference>
<accession>A0A9D4UH69</accession>
<dbReference type="OrthoDB" id="275457at2759"/>
<reference evidence="2" key="1">
    <citation type="submission" date="2021-01" db="EMBL/GenBank/DDBJ databases">
        <title>Adiantum capillus-veneris genome.</title>
        <authorList>
            <person name="Fang Y."/>
            <person name="Liao Q."/>
        </authorList>
    </citation>
    <scope>NUCLEOTIDE SEQUENCE</scope>
    <source>
        <strain evidence="2">H3</strain>
        <tissue evidence="2">Leaf</tissue>
    </source>
</reference>
<organism evidence="2 3">
    <name type="scientific">Adiantum capillus-veneris</name>
    <name type="common">Maidenhair fern</name>
    <dbReference type="NCBI Taxonomy" id="13818"/>
    <lineage>
        <taxon>Eukaryota</taxon>
        <taxon>Viridiplantae</taxon>
        <taxon>Streptophyta</taxon>
        <taxon>Embryophyta</taxon>
        <taxon>Tracheophyta</taxon>
        <taxon>Polypodiopsida</taxon>
        <taxon>Polypodiidae</taxon>
        <taxon>Polypodiales</taxon>
        <taxon>Pteridineae</taxon>
        <taxon>Pteridaceae</taxon>
        <taxon>Vittarioideae</taxon>
        <taxon>Adiantum</taxon>
    </lineage>
</organism>
<dbReference type="InterPro" id="IPR051207">
    <property type="entry name" value="ComplexI_NDUFA9_subunit"/>
</dbReference>
<dbReference type="AlphaFoldDB" id="A0A9D4UH69"/>
<dbReference type="PANTHER" id="PTHR12126:SF11">
    <property type="entry name" value="NADH DEHYDROGENASE [UBIQUINONE] 1 ALPHA SUBCOMPLEX SUBUNIT 9, MITOCHONDRIAL"/>
    <property type="match status" value="1"/>
</dbReference>
<name>A0A9D4UH69_ADICA</name>
<dbReference type="Pfam" id="PF01370">
    <property type="entry name" value="Epimerase"/>
    <property type="match status" value="1"/>
</dbReference>
<dbReference type="InterPro" id="IPR036291">
    <property type="entry name" value="NAD(P)-bd_dom_sf"/>
</dbReference>
<sequence length="407" mass="44747">MDSLDAVENAEVGREWRILQELMKFLGPPMGLSMVGYSLEFGRYGSSLAVRDGRYIISKGTGGRSSVSGIVATVFGCTGFLGRYVVQQLAKMGSQVMVPYRGSEDSPRHLKLMGDLGQIVPMQFHPRDENSIKAAIAKSNVVINLIGREFETRNFTFDDVHIGVTEALSRLSKQHGGIVRYIQASCLGASITSSAKYFQTKAIADEIALRHFPQTTVLRAGPMVGTEDRLLNVWAQQAKNLPFVPIFGNGETRLQPAFVMDIAAAIVAAVKDDGSSLGRTYDLGGPDVYTVEDLAMMVFDIIRERPRMVKIPLLFPKMAAIPRDYVMKNLRLPTSSRSFLSRDYLDTVEIDQVNADGALSFKDLGVIPRQLRGVTIEHLYAFRSGGPGLGTTVAEEQSSDDMTGYRF</sequence>
<keyword evidence="3" id="KW-1185">Reference proteome</keyword>
<protein>
    <recommendedName>
        <fullName evidence="1">NAD-dependent epimerase/dehydratase domain-containing protein</fullName>
    </recommendedName>
</protein>
<proteinExistence type="predicted"/>
<dbReference type="CDD" id="cd05271">
    <property type="entry name" value="NDUFA9_like_SDR_a"/>
    <property type="match status" value="1"/>
</dbReference>
<dbReference type="InterPro" id="IPR001509">
    <property type="entry name" value="Epimerase_deHydtase"/>
</dbReference>
<dbReference type="SUPFAM" id="SSF51735">
    <property type="entry name" value="NAD(P)-binding Rossmann-fold domains"/>
    <property type="match status" value="1"/>
</dbReference>
<dbReference type="GO" id="GO:0044877">
    <property type="term" value="F:protein-containing complex binding"/>
    <property type="evidence" value="ECO:0007669"/>
    <property type="project" value="TreeGrafter"/>
</dbReference>
<evidence type="ECO:0000259" key="1">
    <source>
        <dbReference type="Pfam" id="PF01370"/>
    </source>
</evidence>
<feature type="domain" description="NAD-dependent epimerase/dehydratase" evidence="1">
    <location>
        <begin position="73"/>
        <end position="284"/>
    </location>
</feature>
<dbReference type="PANTHER" id="PTHR12126">
    <property type="entry name" value="NADH-UBIQUINONE OXIDOREDUCTASE 39 KDA SUBUNIT-RELATED"/>
    <property type="match status" value="1"/>
</dbReference>
<comment type="caution">
    <text evidence="2">The sequence shown here is derived from an EMBL/GenBank/DDBJ whole genome shotgun (WGS) entry which is preliminary data.</text>
</comment>
<evidence type="ECO:0000313" key="2">
    <source>
        <dbReference type="EMBL" id="KAI5067246.1"/>
    </source>
</evidence>